<dbReference type="Proteomes" id="UP000245468">
    <property type="component" value="Chromosome"/>
</dbReference>
<evidence type="ECO:0000313" key="2">
    <source>
        <dbReference type="EMBL" id="AWL09968.1"/>
    </source>
</evidence>
<name>A0A2S2DX39_9BACT</name>
<proteinExistence type="predicted"/>
<sequence>MPKNNLKMHFAWLLAILLGFSSCENSPEVVPNLRSKLDYSLLTTSTPYKQYFIDAKGDTTVDFKSGNTRYKMFQALNYYLGAAVRDNKALDANLMKTMFANSGNSFTDITSLKIVGTDLNTSGFSLRSITASSKSSSEAELARTRLDALFGEMATVSNSFANTASKGVAGKLGTYLVDAKGIETAQIIQKSLIGALQIDYIGNVLLNTGLSADNYTVVSGKKYSALEHNWDEAYALLTLNPIYLAGSTDAVRGTSESFLGSYIWEYNKANYANFHMAFLKGRAAIVNNDITELKKQAAFIRNESEKAIASAAVGYLAKWKSGTTDAARAHAIGEGLGFIYSLRFCTSYNVDAKFSDDILNALINSPNGFWDLTNDKINAASEAISTKFKL</sequence>
<evidence type="ECO:0000313" key="3">
    <source>
        <dbReference type="Proteomes" id="UP000245468"/>
    </source>
</evidence>
<keyword evidence="1" id="KW-0732">Signal</keyword>
<gene>
    <name evidence="2" type="ORF">HME7025_02120</name>
</gene>
<dbReference type="KEGG" id="psez:HME7025_02120"/>
<dbReference type="AlphaFoldDB" id="A0A2S2DX39"/>
<dbReference type="Pfam" id="PF16148">
    <property type="entry name" value="DUF4856"/>
    <property type="match status" value="1"/>
</dbReference>
<feature type="chain" id="PRO_5015707518" description="DUF4856 domain-containing protein" evidence="1">
    <location>
        <begin position="27"/>
        <end position="390"/>
    </location>
</feature>
<dbReference type="PROSITE" id="PS51257">
    <property type="entry name" value="PROKAR_LIPOPROTEIN"/>
    <property type="match status" value="1"/>
</dbReference>
<feature type="signal peptide" evidence="1">
    <location>
        <begin position="1"/>
        <end position="26"/>
    </location>
</feature>
<keyword evidence="3" id="KW-1185">Reference proteome</keyword>
<dbReference type="RefSeq" id="WP_226998215.1">
    <property type="nucleotide sequence ID" value="NZ_CP029346.1"/>
</dbReference>
<dbReference type="EMBL" id="CP029346">
    <property type="protein sequence ID" value="AWL09968.1"/>
    <property type="molecule type" value="Genomic_DNA"/>
</dbReference>
<protein>
    <recommendedName>
        <fullName evidence="4">DUF4856 domain-containing protein</fullName>
    </recommendedName>
</protein>
<dbReference type="InterPro" id="IPR032331">
    <property type="entry name" value="DUF4856"/>
</dbReference>
<evidence type="ECO:0000256" key="1">
    <source>
        <dbReference type="SAM" id="SignalP"/>
    </source>
</evidence>
<accession>A0A2S2DX39</accession>
<reference evidence="3" key="1">
    <citation type="submission" date="2018-05" db="EMBL/GenBank/DDBJ databases">
        <title>Pseudarcicella sp. HME7025 Genome sequencing and assembly.</title>
        <authorList>
            <person name="Kim H."/>
            <person name="Kang H."/>
            <person name="Joh K."/>
        </authorList>
    </citation>
    <scope>NUCLEOTIDE SEQUENCE [LARGE SCALE GENOMIC DNA]</scope>
    <source>
        <strain evidence="3">HME7025</strain>
    </source>
</reference>
<evidence type="ECO:0008006" key="4">
    <source>
        <dbReference type="Google" id="ProtNLM"/>
    </source>
</evidence>
<organism evidence="2 3">
    <name type="scientific">Aquirufa nivalisilvae</name>
    <dbReference type="NCBI Taxonomy" id="2516557"/>
    <lineage>
        <taxon>Bacteria</taxon>
        <taxon>Pseudomonadati</taxon>
        <taxon>Bacteroidota</taxon>
        <taxon>Cytophagia</taxon>
        <taxon>Cytophagales</taxon>
        <taxon>Flectobacillaceae</taxon>
        <taxon>Aquirufa</taxon>
    </lineage>
</organism>